<organism evidence="2 3">
    <name type="scientific">Thlaspi arvense</name>
    <name type="common">Field penny-cress</name>
    <dbReference type="NCBI Taxonomy" id="13288"/>
    <lineage>
        <taxon>Eukaryota</taxon>
        <taxon>Viridiplantae</taxon>
        <taxon>Streptophyta</taxon>
        <taxon>Embryophyta</taxon>
        <taxon>Tracheophyta</taxon>
        <taxon>Spermatophyta</taxon>
        <taxon>Magnoliopsida</taxon>
        <taxon>eudicotyledons</taxon>
        <taxon>Gunneridae</taxon>
        <taxon>Pentapetalae</taxon>
        <taxon>rosids</taxon>
        <taxon>malvids</taxon>
        <taxon>Brassicales</taxon>
        <taxon>Brassicaceae</taxon>
        <taxon>Thlaspideae</taxon>
        <taxon>Thlaspi</taxon>
    </lineage>
</organism>
<accession>A0AAU9RNJ7</accession>
<gene>
    <name evidence="2" type="ORF">TAV2_LOCUS5176</name>
</gene>
<feature type="compositionally biased region" description="Basic and acidic residues" evidence="1">
    <location>
        <begin position="204"/>
        <end position="215"/>
    </location>
</feature>
<feature type="region of interest" description="Disordered" evidence="1">
    <location>
        <begin position="1"/>
        <end position="21"/>
    </location>
</feature>
<feature type="region of interest" description="Disordered" evidence="1">
    <location>
        <begin position="282"/>
        <end position="331"/>
    </location>
</feature>
<keyword evidence="3" id="KW-1185">Reference proteome</keyword>
<reference evidence="2 3" key="1">
    <citation type="submission" date="2022-03" db="EMBL/GenBank/DDBJ databases">
        <authorList>
            <person name="Nunn A."/>
            <person name="Chopra R."/>
            <person name="Nunn A."/>
            <person name="Contreras Garrido A."/>
        </authorList>
    </citation>
    <scope>NUCLEOTIDE SEQUENCE [LARGE SCALE GENOMIC DNA]</scope>
</reference>
<dbReference type="EMBL" id="OU466858">
    <property type="protein sequence ID" value="CAH2046389.1"/>
    <property type="molecule type" value="Genomic_DNA"/>
</dbReference>
<evidence type="ECO:0000256" key="1">
    <source>
        <dbReference type="SAM" id="MobiDB-lite"/>
    </source>
</evidence>
<evidence type="ECO:0000313" key="2">
    <source>
        <dbReference type="EMBL" id="CAH2046389.1"/>
    </source>
</evidence>
<feature type="region of interest" description="Disordered" evidence="1">
    <location>
        <begin position="108"/>
        <end position="129"/>
    </location>
</feature>
<evidence type="ECO:0000313" key="3">
    <source>
        <dbReference type="Proteomes" id="UP000836841"/>
    </source>
</evidence>
<sequence>MAIEKHESQIALAKKRSSHTDDELGFLVPQQLNSLGSSFTDAIVIIDDDGEEKETLEPKKKKRRLGSWWDDVEAFNELSCVVKGLSKAKENDASSSVDSCFTSSTVLQDTTNTKKKEDERSSLSSHHHDNFIDLCEDDENKENQDSCFSSSTVLQETYTKKKDDERSSLPSHHHENFIDLCEKDEGKEIQDSCFSSSTVLQETNTKKKDDERSSLCEEDESKENQDRVGYGHVSIEEFGVTVEDLKSMPWEAFDPTWEIRSEIMDPWLGGHVRDIMDSSFSTSTTDLHRETKTKKEEDDERPLPSSHQDNFIDLSDDENVGDESNGHVSLEELGVTVEDLKSMPWDV</sequence>
<feature type="compositionally biased region" description="Basic and acidic residues" evidence="1">
    <location>
        <begin position="286"/>
        <end position="296"/>
    </location>
</feature>
<dbReference type="AlphaFoldDB" id="A0AAU9RNJ7"/>
<feature type="compositionally biased region" description="Basic and acidic residues" evidence="1">
    <location>
        <begin position="112"/>
        <end position="129"/>
    </location>
</feature>
<dbReference type="Proteomes" id="UP000836841">
    <property type="component" value="Chromosome 2"/>
</dbReference>
<name>A0AAU9RNJ7_THLAR</name>
<feature type="region of interest" description="Disordered" evidence="1">
    <location>
        <begin position="200"/>
        <end position="228"/>
    </location>
</feature>
<protein>
    <submittedName>
        <fullName evidence="2">Uncharacterized protein</fullName>
    </submittedName>
</protein>
<proteinExistence type="predicted"/>